<dbReference type="CDD" id="cd00009">
    <property type="entry name" value="AAA"/>
    <property type="match status" value="1"/>
</dbReference>
<dbReference type="GO" id="GO:0006260">
    <property type="term" value="P:DNA replication"/>
    <property type="evidence" value="ECO:0007669"/>
    <property type="project" value="UniProtKB-KW"/>
</dbReference>
<dbReference type="InterPro" id="IPR003593">
    <property type="entry name" value="AAA+_ATPase"/>
</dbReference>
<evidence type="ECO:0000313" key="3">
    <source>
        <dbReference type="EMBL" id="QHS79066.1"/>
    </source>
</evidence>
<sequence length="406" mass="47543">MIASVVDTILNRKDEERLFSVFMAEFNKLDDKSKKCIYIYGPSGCGKTTFAKNMLKKLDYDVISYDAGDTRNKGIVDNLNVSNMSDQNVLSSFMHKKAKIAILMDEIDCMNNGDKGGINSLIKLIRPKKTKRQQSEHITHVPIVCIGNISQDKKIKEMMKYCLVIELKLPTPQQTKLLLEQLVPPYAHIAPQVHDLKKIHQLIQLNRHNFKGDVQSMLYTNVHEDTKCLTKRIMNASNRFNEHITINDTDRTILALLWHENIIDVLQKMPQKTCIGLYTVLLREVCFADYIDRITFQKQLWLFNEMSFLLKMFYTNYLFQSVNREKYKVSDIRFTKILTKYSTEYNNTSFIQKMCSELSMDKSDVFSYMQMLKTTHTEPQIAQLFEHTEITLLDVQRFYRYIHKCT</sequence>
<dbReference type="EMBL" id="MN740625">
    <property type="protein sequence ID" value="QHS79066.1"/>
    <property type="molecule type" value="Genomic_DNA"/>
</dbReference>
<dbReference type="SMART" id="SM00382">
    <property type="entry name" value="AAA"/>
    <property type="match status" value="1"/>
</dbReference>
<feature type="domain" description="AAA+ ATPase" evidence="2">
    <location>
        <begin position="33"/>
        <end position="171"/>
    </location>
</feature>
<dbReference type="SUPFAM" id="SSF52540">
    <property type="entry name" value="P-loop containing nucleoside triphosphate hydrolases"/>
    <property type="match status" value="1"/>
</dbReference>
<dbReference type="GO" id="GO:0005634">
    <property type="term" value="C:nucleus"/>
    <property type="evidence" value="ECO:0007669"/>
    <property type="project" value="TreeGrafter"/>
</dbReference>
<keyword evidence="1" id="KW-0235">DNA replication</keyword>
<organism evidence="3">
    <name type="scientific">viral metagenome</name>
    <dbReference type="NCBI Taxonomy" id="1070528"/>
    <lineage>
        <taxon>unclassified sequences</taxon>
        <taxon>metagenomes</taxon>
        <taxon>organismal metagenomes</taxon>
    </lineage>
</organism>
<dbReference type="PANTHER" id="PTHR23389:SF6">
    <property type="entry name" value="REPLICATION FACTOR C SUBUNIT 1"/>
    <property type="match status" value="1"/>
</dbReference>
<dbReference type="GO" id="GO:0016887">
    <property type="term" value="F:ATP hydrolysis activity"/>
    <property type="evidence" value="ECO:0007669"/>
    <property type="project" value="InterPro"/>
</dbReference>
<dbReference type="GO" id="GO:0005524">
    <property type="term" value="F:ATP binding"/>
    <property type="evidence" value="ECO:0007669"/>
    <property type="project" value="InterPro"/>
</dbReference>
<name>A0A6C0AHE6_9ZZZZ</name>
<dbReference type="PANTHER" id="PTHR23389">
    <property type="entry name" value="CHROMOSOME TRANSMISSION FIDELITY FACTOR 18"/>
    <property type="match status" value="1"/>
</dbReference>
<evidence type="ECO:0000256" key="1">
    <source>
        <dbReference type="ARBA" id="ARBA00022705"/>
    </source>
</evidence>
<dbReference type="Pfam" id="PF00004">
    <property type="entry name" value="AAA"/>
    <property type="match status" value="1"/>
</dbReference>
<accession>A0A6C0AHE6</accession>
<reference evidence="3" key="1">
    <citation type="journal article" date="2020" name="Nature">
        <title>Giant virus diversity and host interactions through global metagenomics.</title>
        <authorList>
            <person name="Schulz F."/>
            <person name="Roux S."/>
            <person name="Paez-Espino D."/>
            <person name="Jungbluth S."/>
            <person name="Walsh D.A."/>
            <person name="Denef V.J."/>
            <person name="McMahon K.D."/>
            <person name="Konstantinidis K.T."/>
            <person name="Eloe-Fadrosh E.A."/>
            <person name="Kyrpides N.C."/>
            <person name="Woyke T."/>
        </authorList>
    </citation>
    <scope>NUCLEOTIDE SEQUENCE</scope>
    <source>
        <strain evidence="3">GVMAG-S-1035118-87</strain>
    </source>
</reference>
<proteinExistence type="predicted"/>
<dbReference type="InterPro" id="IPR003959">
    <property type="entry name" value="ATPase_AAA_core"/>
</dbReference>
<dbReference type="InterPro" id="IPR027417">
    <property type="entry name" value="P-loop_NTPase"/>
</dbReference>
<protein>
    <recommendedName>
        <fullName evidence="2">AAA+ ATPase domain-containing protein</fullName>
    </recommendedName>
</protein>
<dbReference type="AlphaFoldDB" id="A0A6C0AHE6"/>
<dbReference type="GO" id="GO:0003677">
    <property type="term" value="F:DNA binding"/>
    <property type="evidence" value="ECO:0007669"/>
    <property type="project" value="TreeGrafter"/>
</dbReference>
<evidence type="ECO:0000259" key="2">
    <source>
        <dbReference type="SMART" id="SM00382"/>
    </source>
</evidence>
<dbReference type="Gene3D" id="3.40.50.300">
    <property type="entry name" value="P-loop containing nucleotide triphosphate hydrolases"/>
    <property type="match status" value="1"/>
</dbReference>